<dbReference type="Proteomes" id="UP001392437">
    <property type="component" value="Unassembled WGS sequence"/>
</dbReference>
<accession>A0AAW0RAW3</accession>
<proteinExistence type="predicted"/>
<protein>
    <submittedName>
        <fullName evidence="1">Uncharacterized protein</fullName>
    </submittedName>
</protein>
<organism evidence="1 2">
    <name type="scientific">Apiospora kogelbergensis</name>
    <dbReference type="NCBI Taxonomy" id="1337665"/>
    <lineage>
        <taxon>Eukaryota</taxon>
        <taxon>Fungi</taxon>
        <taxon>Dikarya</taxon>
        <taxon>Ascomycota</taxon>
        <taxon>Pezizomycotina</taxon>
        <taxon>Sordariomycetes</taxon>
        <taxon>Xylariomycetidae</taxon>
        <taxon>Amphisphaeriales</taxon>
        <taxon>Apiosporaceae</taxon>
        <taxon>Apiospora</taxon>
    </lineage>
</organism>
<keyword evidence="2" id="KW-1185">Reference proteome</keyword>
<name>A0AAW0RAW3_9PEZI</name>
<gene>
    <name evidence="1" type="ORF">PG999_000169</name>
</gene>
<dbReference type="AlphaFoldDB" id="A0AAW0RAW3"/>
<comment type="caution">
    <text evidence="1">The sequence shown here is derived from an EMBL/GenBank/DDBJ whole genome shotgun (WGS) entry which is preliminary data.</text>
</comment>
<evidence type="ECO:0000313" key="1">
    <source>
        <dbReference type="EMBL" id="KAK8131996.1"/>
    </source>
</evidence>
<dbReference type="EMBL" id="JAQQWP010000001">
    <property type="protein sequence ID" value="KAK8131996.1"/>
    <property type="molecule type" value="Genomic_DNA"/>
</dbReference>
<sequence length="190" mass="21877">MQGVWYGVRLRKCAPNQYLSEEPWEIAQMRSLVLRIKLPHGMCICDCDLTWTHCVGVRMDEGSSDMDVHFLCCPRLVVLLAGRSAIHGATTGWPMSLPTVVLNILNASEPRESWLVNELIHEKIPRSPVVALDYPDNMRSLFVLVSLSRRYDSSVCQNGFWELEFSGKAVQYDEVPKIETGKWRRFYWTK</sequence>
<reference evidence="1 2" key="1">
    <citation type="submission" date="2023-01" db="EMBL/GenBank/DDBJ databases">
        <title>Analysis of 21 Apiospora genomes using comparative genomics revels a genus with tremendous synthesis potential of carbohydrate active enzymes and secondary metabolites.</title>
        <authorList>
            <person name="Sorensen T."/>
        </authorList>
    </citation>
    <scope>NUCLEOTIDE SEQUENCE [LARGE SCALE GENOMIC DNA]</scope>
    <source>
        <strain evidence="1 2">CBS 117206</strain>
    </source>
</reference>
<evidence type="ECO:0000313" key="2">
    <source>
        <dbReference type="Proteomes" id="UP001392437"/>
    </source>
</evidence>